<dbReference type="PANTHER" id="PTHR33361">
    <property type="entry name" value="GLR0591 PROTEIN"/>
    <property type="match status" value="1"/>
</dbReference>
<name>A0A0A1DM91_NOCSI</name>
<dbReference type="AlphaFoldDB" id="A0A0A1DM91"/>
<dbReference type="Pfam" id="PF05960">
    <property type="entry name" value="DUF885"/>
    <property type="match status" value="1"/>
</dbReference>
<dbReference type="eggNOG" id="COG4805">
    <property type="taxonomic scope" value="Bacteria"/>
</dbReference>
<organism evidence="1 2">
    <name type="scientific">Nocardioides simplex</name>
    <name type="common">Arthrobacter simplex</name>
    <dbReference type="NCBI Taxonomy" id="2045"/>
    <lineage>
        <taxon>Bacteria</taxon>
        <taxon>Bacillati</taxon>
        <taxon>Actinomycetota</taxon>
        <taxon>Actinomycetes</taxon>
        <taxon>Propionibacteriales</taxon>
        <taxon>Nocardioidaceae</taxon>
        <taxon>Pimelobacter</taxon>
    </lineage>
</organism>
<evidence type="ECO:0000313" key="1">
    <source>
        <dbReference type="EMBL" id="AIY18474.2"/>
    </source>
</evidence>
<proteinExistence type="predicted"/>
<accession>A0A0A1DM91</accession>
<sequence>MDARTDQYVEDLAALDPITATFAGIAGHDDELPDLSPDGFAATEELHRRALADVAALEAADEREQVAQDAFLERVGLSVERADAGVERSEFSVISSALHAVREVFDLMPTETTEHWEAIRARLAAVPAALDGYRTTLTEEAAAGRVSAKRQYAEVAGQVRGWTGQEGAAGDYFERAVADAPAPLRDHLAEAARTASTAYAEFGRFVETDLLPQGREVDGVGRERYQLASRYFLGASVDLEETYRWGWDELKRIEDDMAATAGRIVPGGSVADAVAVLDADPARDCGSREAFQAWMQERSDTILADFDGLHFDIAEPIRTLQCKVAPVNDGGAWYTPPSEDFSRPGTMWFSFTDANERFSTWRETTTVFHEGVPGHHLQCAQVVHRADLLNRWQRLLCWVSGHGEGWALYAERLMDELGYFADPGERLGFLDMQGFRAARVVVDIGVHLGLTVPADNPFGWRPGETWNADLAYEFMRAHSRMDDGSLRFEVNRYLGWPGQAPSYKVGERIWLEARAAAQARHGAAFDLKAFHTAALDLGSLGLDPLQAALARL</sequence>
<dbReference type="Proteomes" id="UP000030300">
    <property type="component" value="Chromosome"/>
</dbReference>
<evidence type="ECO:0000313" key="2">
    <source>
        <dbReference type="Proteomes" id="UP000030300"/>
    </source>
</evidence>
<protein>
    <submittedName>
        <fullName evidence="1">Conserved protein, DUF885</fullName>
    </submittedName>
</protein>
<gene>
    <name evidence="1" type="ORF">KR76_20015</name>
</gene>
<dbReference type="STRING" id="2045.KR76_20015"/>
<reference evidence="1 2" key="1">
    <citation type="journal article" date="2015" name="Genome Announc.">
        <title>Complete Genome Sequence of Steroid-Transforming Nocardioides simplex VKM Ac-2033D.</title>
        <authorList>
            <person name="Shtratnikova V.Y."/>
            <person name="Schelkunov M.I."/>
            <person name="Pekov Y.A."/>
            <person name="Fokina V.V."/>
            <person name="Logacheva M.D."/>
            <person name="Sokolov S.L."/>
            <person name="Bragin E.Y."/>
            <person name="Ashapkin V.V."/>
            <person name="Donova M.V."/>
        </authorList>
    </citation>
    <scope>NUCLEOTIDE SEQUENCE [LARGE SCALE GENOMIC DNA]</scope>
    <source>
        <strain evidence="1 2">VKM Ac-2033D</strain>
    </source>
</reference>
<keyword evidence="2" id="KW-1185">Reference proteome</keyword>
<dbReference type="PANTHER" id="PTHR33361:SF2">
    <property type="entry name" value="DUF885 DOMAIN-CONTAINING PROTEIN"/>
    <property type="match status" value="1"/>
</dbReference>
<dbReference type="HOGENOM" id="CLU_018914_3_0_11"/>
<dbReference type="InterPro" id="IPR010281">
    <property type="entry name" value="DUF885"/>
</dbReference>
<dbReference type="KEGG" id="psim:KR76_20015"/>
<dbReference type="EMBL" id="CP009896">
    <property type="protein sequence ID" value="AIY18474.2"/>
    <property type="molecule type" value="Genomic_DNA"/>
</dbReference>